<evidence type="ECO:0000256" key="3">
    <source>
        <dbReference type="ARBA" id="ARBA00022452"/>
    </source>
</evidence>
<accession>A0A1R3T3G5</accession>
<comment type="subcellular location">
    <subcellularLocation>
        <location evidence="1">Cell outer membrane</location>
        <topology evidence="1">Multi-pass membrane protein</topology>
    </subcellularLocation>
</comment>
<dbReference type="GO" id="GO:0015344">
    <property type="term" value="F:siderophore uptake transmembrane transporter activity"/>
    <property type="evidence" value="ECO:0007669"/>
    <property type="project" value="TreeGrafter"/>
</dbReference>
<dbReference type="AlphaFoldDB" id="A0A1R3T3G5"/>
<feature type="chain" id="PRO_5013181582" evidence="8">
    <location>
        <begin position="25"/>
        <end position="679"/>
    </location>
</feature>
<gene>
    <name evidence="10" type="ORF">PSM36_1816</name>
</gene>
<evidence type="ECO:0000256" key="8">
    <source>
        <dbReference type="SAM" id="SignalP"/>
    </source>
</evidence>
<evidence type="ECO:0000256" key="6">
    <source>
        <dbReference type="ARBA" id="ARBA00023136"/>
    </source>
</evidence>
<evidence type="ECO:0000256" key="4">
    <source>
        <dbReference type="ARBA" id="ARBA00022692"/>
    </source>
</evidence>
<keyword evidence="6" id="KW-0472">Membrane</keyword>
<dbReference type="EMBL" id="LT605205">
    <property type="protein sequence ID" value="SCD20632.1"/>
    <property type="molecule type" value="Genomic_DNA"/>
</dbReference>
<evidence type="ECO:0000256" key="5">
    <source>
        <dbReference type="ARBA" id="ARBA00022729"/>
    </source>
</evidence>
<dbReference type="Gene3D" id="2.170.130.10">
    <property type="entry name" value="TonB-dependent receptor, plug domain"/>
    <property type="match status" value="1"/>
</dbReference>
<dbReference type="InterPro" id="IPR036942">
    <property type="entry name" value="Beta-barrel_TonB_sf"/>
</dbReference>
<evidence type="ECO:0000256" key="2">
    <source>
        <dbReference type="ARBA" id="ARBA00022448"/>
    </source>
</evidence>
<dbReference type="Pfam" id="PF07715">
    <property type="entry name" value="Plug"/>
    <property type="match status" value="1"/>
</dbReference>
<keyword evidence="2" id="KW-0813">Transport</keyword>
<dbReference type="GO" id="GO:0044718">
    <property type="term" value="P:siderophore transmembrane transport"/>
    <property type="evidence" value="ECO:0007669"/>
    <property type="project" value="TreeGrafter"/>
</dbReference>
<dbReference type="PANTHER" id="PTHR30069:SF29">
    <property type="entry name" value="HEMOGLOBIN AND HEMOGLOBIN-HAPTOGLOBIN-BINDING PROTEIN 1-RELATED"/>
    <property type="match status" value="1"/>
</dbReference>
<dbReference type="KEGG" id="psac:PSM36_1816"/>
<keyword evidence="3" id="KW-1134">Transmembrane beta strand</keyword>
<keyword evidence="4" id="KW-0812">Transmembrane</keyword>
<feature type="domain" description="TonB-dependent receptor plug" evidence="9">
    <location>
        <begin position="51"/>
        <end position="144"/>
    </location>
</feature>
<evidence type="ECO:0000256" key="7">
    <source>
        <dbReference type="ARBA" id="ARBA00023237"/>
    </source>
</evidence>
<protein>
    <submittedName>
        <fullName evidence="10">TonB dependent/Ligand-Gated channels</fullName>
    </submittedName>
</protein>
<evidence type="ECO:0000259" key="9">
    <source>
        <dbReference type="Pfam" id="PF07715"/>
    </source>
</evidence>
<dbReference type="SUPFAM" id="SSF56935">
    <property type="entry name" value="Porins"/>
    <property type="match status" value="1"/>
</dbReference>
<dbReference type="InterPro" id="IPR039426">
    <property type="entry name" value="TonB-dep_rcpt-like"/>
</dbReference>
<evidence type="ECO:0000313" key="10">
    <source>
        <dbReference type="EMBL" id="SCD20632.1"/>
    </source>
</evidence>
<proteinExistence type="predicted"/>
<keyword evidence="11" id="KW-1185">Reference proteome</keyword>
<dbReference type="Proteomes" id="UP000187464">
    <property type="component" value="Chromosome I"/>
</dbReference>
<dbReference type="PANTHER" id="PTHR30069">
    <property type="entry name" value="TONB-DEPENDENT OUTER MEMBRANE RECEPTOR"/>
    <property type="match status" value="1"/>
</dbReference>
<dbReference type="Gene3D" id="2.40.170.20">
    <property type="entry name" value="TonB-dependent receptor, beta-barrel domain"/>
    <property type="match status" value="1"/>
</dbReference>
<dbReference type="GO" id="GO:0009279">
    <property type="term" value="C:cell outer membrane"/>
    <property type="evidence" value="ECO:0007669"/>
    <property type="project" value="UniProtKB-SubCell"/>
</dbReference>
<dbReference type="InterPro" id="IPR037066">
    <property type="entry name" value="Plug_dom_sf"/>
</dbReference>
<keyword evidence="7" id="KW-0998">Cell outer membrane</keyword>
<dbReference type="RefSeq" id="WP_076930612.1">
    <property type="nucleotide sequence ID" value="NZ_LT605205.1"/>
</dbReference>
<dbReference type="InterPro" id="IPR012910">
    <property type="entry name" value="Plug_dom"/>
</dbReference>
<evidence type="ECO:0000313" key="11">
    <source>
        <dbReference type="Proteomes" id="UP000187464"/>
    </source>
</evidence>
<sequence length="679" mass="77870">MRFFIIVRTGFIAAVLLVVNSVAAQDTDSITTYSLEELVVSARRIQMDVIPVQTLSGQLLENLSAHSVADALRYFSGVQLKDYGGIGGLKTVNVRSMGSQHVGVFYDGIEIDNPQNGVVDLGRYSLDNIEAVSLYNGQKSAIFQPAKDYASASSIYMNAKIPAFEGEKKRNIKFTFKTGSFDLINPSVYWEQKFSDRLSSSLSLDYTNSSGKYKFRYKVDNKLDDRGGYDTTAVRQNGDIQLFRLEQALFGKIKDGEWKTRLYFYASERGYPGAIVKEEPGRFKHEDRQKDRNIFLQTSIRKRITDSYSIRLSGKYAYDYLYYESDTLIQKLRNTYMLHDFYISSANLFGILPFWTANISADFQWNKMNSDIKEFIYPQRWSGWIAAATSFDLQRLKIQASILGTFVHETTREDKKDIQRDWQKVTPTVMASWQPFHEEQLFLRAFYKDIFRMPTFAEMHLAYMGSLSSYLKPEFTKQHNIGILYSKNVTPSLYMQGQVDAYYNEVTDKLLAVPGGVNFRWTMMNVGFVKIKGIDMSLSATNRFSKELTIDAQLNYTWQKAQDYSPITVESDTITYKGQIAYIPTHSGSAILSAAYRSWTLSYSFIYTGERFTGSANIARNRLQPWYTSDLALGRSFRWNKSDLKATVEVNNLFNQAYDVVLNYPMPGTNYKFILNITL</sequence>
<keyword evidence="5 8" id="KW-0732">Signal</keyword>
<evidence type="ECO:0000256" key="1">
    <source>
        <dbReference type="ARBA" id="ARBA00004571"/>
    </source>
</evidence>
<reference evidence="10 11" key="1">
    <citation type="submission" date="2016-08" db="EMBL/GenBank/DDBJ databases">
        <authorList>
            <person name="Seilhamer J.J."/>
        </authorList>
    </citation>
    <scope>NUCLEOTIDE SEQUENCE [LARGE SCALE GENOMIC DNA]</scope>
    <source>
        <strain evidence="10">M3/6</strain>
    </source>
</reference>
<dbReference type="STRING" id="1642647.PSM36_1816"/>
<organism evidence="10 11">
    <name type="scientific">Proteiniphilum saccharofermentans</name>
    <dbReference type="NCBI Taxonomy" id="1642647"/>
    <lineage>
        <taxon>Bacteria</taxon>
        <taxon>Pseudomonadati</taxon>
        <taxon>Bacteroidota</taxon>
        <taxon>Bacteroidia</taxon>
        <taxon>Bacteroidales</taxon>
        <taxon>Dysgonomonadaceae</taxon>
        <taxon>Proteiniphilum</taxon>
    </lineage>
</organism>
<name>A0A1R3T3G5_9BACT</name>
<feature type="signal peptide" evidence="8">
    <location>
        <begin position="1"/>
        <end position="24"/>
    </location>
</feature>